<gene>
    <name evidence="5" type="ORF">DT076_11925</name>
</gene>
<dbReference type="Gene3D" id="2.40.50.140">
    <property type="entry name" value="Nucleic acid-binding proteins"/>
    <property type="match status" value="1"/>
</dbReference>
<dbReference type="InterPro" id="IPR011344">
    <property type="entry name" value="ssDNA-bd"/>
</dbReference>
<organism evidence="5 6">
    <name type="scientific">Desertihabitans brevis</name>
    <dbReference type="NCBI Taxonomy" id="2268447"/>
    <lineage>
        <taxon>Bacteria</taxon>
        <taxon>Bacillati</taxon>
        <taxon>Actinomycetota</taxon>
        <taxon>Actinomycetes</taxon>
        <taxon>Propionibacteriales</taxon>
        <taxon>Propionibacteriaceae</taxon>
        <taxon>Desertihabitans</taxon>
    </lineage>
</organism>
<evidence type="ECO:0000256" key="4">
    <source>
        <dbReference type="SAM" id="MobiDB-lite"/>
    </source>
</evidence>
<dbReference type="PROSITE" id="PS50935">
    <property type="entry name" value="SSB"/>
    <property type="match status" value="1"/>
</dbReference>
<dbReference type="InterPro" id="IPR012340">
    <property type="entry name" value="NA-bd_OB-fold"/>
</dbReference>
<evidence type="ECO:0000256" key="3">
    <source>
        <dbReference type="RuleBase" id="RU000524"/>
    </source>
</evidence>
<name>A0A367YTE3_9ACTN</name>
<dbReference type="SUPFAM" id="SSF50249">
    <property type="entry name" value="Nucleic acid-binding proteins"/>
    <property type="match status" value="1"/>
</dbReference>
<dbReference type="CDD" id="cd04496">
    <property type="entry name" value="SSB_OBF"/>
    <property type="match status" value="1"/>
</dbReference>
<dbReference type="InterPro" id="IPR000424">
    <property type="entry name" value="Primosome_PriB/ssb"/>
</dbReference>
<comment type="caution">
    <text evidence="5">The sequence shown here is derived from an EMBL/GenBank/DDBJ whole genome shotgun (WGS) entry which is preliminary data.</text>
</comment>
<dbReference type="EMBL" id="QOUI01000007">
    <property type="protein sequence ID" value="RCK69060.1"/>
    <property type="molecule type" value="Genomic_DNA"/>
</dbReference>
<dbReference type="Proteomes" id="UP000252770">
    <property type="component" value="Unassembled WGS sequence"/>
</dbReference>
<evidence type="ECO:0000256" key="1">
    <source>
        <dbReference type="ARBA" id="ARBA00023125"/>
    </source>
</evidence>
<dbReference type="GO" id="GO:0006260">
    <property type="term" value="P:DNA replication"/>
    <property type="evidence" value="ECO:0007669"/>
    <property type="project" value="InterPro"/>
</dbReference>
<protein>
    <recommendedName>
        <fullName evidence="3">Single-stranded DNA-binding protein</fullName>
    </recommendedName>
</protein>
<accession>A0A367YTE3</accession>
<dbReference type="Pfam" id="PF00436">
    <property type="entry name" value="SSB"/>
    <property type="match status" value="1"/>
</dbReference>
<reference evidence="5 6" key="1">
    <citation type="submission" date="2018-07" db="EMBL/GenBank/DDBJ databases">
        <title>Desertimonas flava gen. nov. sp. nov.</title>
        <authorList>
            <person name="Liu S."/>
        </authorList>
    </citation>
    <scope>NUCLEOTIDE SEQUENCE [LARGE SCALE GENOMIC DNA]</scope>
    <source>
        <strain evidence="5 6">16Sb5-5</strain>
    </source>
</reference>
<keyword evidence="1 2" id="KW-0238">DNA-binding</keyword>
<dbReference type="GO" id="GO:0003697">
    <property type="term" value="F:single-stranded DNA binding"/>
    <property type="evidence" value="ECO:0007669"/>
    <property type="project" value="InterPro"/>
</dbReference>
<evidence type="ECO:0000313" key="6">
    <source>
        <dbReference type="Proteomes" id="UP000252770"/>
    </source>
</evidence>
<proteinExistence type="predicted"/>
<dbReference type="AlphaFoldDB" id="A0A367YTE3"/>
<evidence type="ECO:0000256" key="2">
    <source>
        <dbReference type="PROSITE-ProRule" id="PRU00252"/>
    </source>
</evidence>
<feature type="region of interest" description="Disordered" evidence="4">
    <location>
        <begin position="131"/>
        <end position="165"/>
    </location>
</feature>
<evidence type="ECO:0000313" key="5">
    <source>
        <dbReference type="EMBL" id="RCK69060.1"/>
    </source>
</evidence>
<dbReference type="NCBIfam" id="TIGR00621">
    <property type="entry name" value="ssb"/>
    <property type="match status" value="1"/>
</dbReference>
<sequence>MVHPDAVAPGRGRREDRAVDAFVTMNGWVGTDVQAYDGPSAFATFRLGATPRFRRNGDWVDGPTNWISVRCYRSLAENVAGSVRKGEPVVVTGRLRTSSWTDQSGETRDRLVLEASVVGHDLSLGTTTFRRTEKSVPEEVSEDEREAMISSMEQRQAAEVTAVAG</sequence>
<keyword evidence="6" id="KW-1185">Reference proteome</keyword>